<reference evidence="3 4" key="1">
    <citation type="submission" date="2019-03" db="EMBL/GenBank/DDBJ databases">
        <title>Rhodosporidium diobovatum UCD-FST 08-225 genome sequencing, assembly, and annotation.</title>
        <authorList>
            <person name="Fakankun I.U."/>
            <person name="Fristensky B."/>
            <person name="Levin D.B."/>
        </authorList>
    </citation>
    <scope>NUCLEOTIDE SEQUENCE [LARGE SCALE GENOMIC DNA]</scope>
    <source>
        <strain evidence="3 4">UCD-FST 08-225</strain>
    </source>
</reference>
<feature type="region of interest" description="Disordered" evidence="1">
    <location>
        <begin position="297"/>
        <end position="316"/>
    </location>
</feature>
<comment type="caution">
    <text evidence="3">The sequence shown here is derived from an EMBL/GenBank/DDBJ whole genome shotgun (WGS) entry which is preliminary data.</text>
</comment>
<proteinExistence type="predicted"/>
<dbReference type="Proteomes" id="UP000311382">
    <property type="component" value="Unassembled WGS sequence"/>
</dbReference>
<feature type="compositionally biased region" description="Basic and acidic residues" evidence="1">
    <location>
        <begin position="232"/>
        <end position="251"/>
    </location>
</feature>
<feature type="transmembrane region" description="Helical" evidence="2">
    <location>
        <begin position="138"/>
        <end position="163"/>
    </location>
</feature>
<feature type="transmembrane region" description="Helical" evidence="2">
    <location>
        <begin position="52"/>
        <end position="75"/>
    </location>
</feature>
<keyword evidence="2" id="KW-0472">Membrane</keyword>
<feature type="transmembrane region" description="Helical" evidence="2">
    <location>
        <begin position="87"/>
        <end position="107"/>
    </location>
</feature>
<feature type="transmembrane region" description="Helical" evidence="2">
    <location>
        <begin position="21"/>
        <end position="46"/>
    </location>
</feature>
<dbReference type="AlphaFoldDB" id="A0A5C5FVM2"/>
<evidence type="ECO:0000256" key="1">
    <source>
        <dbReference type="SAM" id="MobiDB-lite"/>
    </source>
</evidence>
<sequence>MAIWSRTYVCCAVPLYNSGIYAILAQFLVISIVTGVLCFAAPSIISVTTPSFVSYILGVLCFAIAAGQIFGFVGVLRDKPRLFKSYLRINGLLVTAALALALALIIISAVKHSAGVEQCTRLFSLDDTDSTARDICNVWTWIQVGIMGLLFVIVALCELYFVAYTSIYASEQRLDHARYDSVYSNAAHEIRQSGLWDGAAAAQGRPSYAPGDSDELIAPGGYSYGGGGGGRHARDGSRGSGLRKELARGESDDSYAAPSGGGKLRKGGKGGGAGGGVVNATSVVGYRDEEEYAPYDYAGREGGFAVPHQSSETRRW</sequence>
<dbReference type="STRING" id="5288.A0A5C5FVM2"/>
<name>A0A5C5FVM2_9BASI</name>
<accession>A0A5C5FVM2</accession>
<feature type="region of interest" description="Disordered" evidence="1">
    <location>
        <begin position="227"/>
        <end position="279"/>
    </location>
</feature>
<organism evidence="3 4">
    <name type="scientific">Rhodotorula diobovata</name>
    <dbReference type="NCBI Taxonomy" id="5288"/>
    <lineage>
        <taxon>Eukaryota</taxon>
        <taxon>Fungi</taxon>
        <taxon>Dikarya</taxon>
        <taxon>Basidiomycota</taxon>
        <taxon>Pucciniomycotina</taxon>
        <taxon>Microbotryomycetes</taxon>
        <taxon>Sporidiobolales</taxon>
        <taxon>Sporidiobolaceae</taxon>
        <taxon>Rhodotorula</taxon>
    </lineage>
</organism>
<gene>
    <name evidence="3" type="ORF">DMC30DRAFT_288920</name>
</gene>
<evidence type="ECO:0000313" key="4">
    <source>
        <dbReference type="Proteomes" id="UP000311382"/>
    </source>
</evidence>
<keyword evidence="4" id="KW-1185">Reference proteome</keyword>
<evidence type="ECO:0008006" key="5">
    <source>
        <dbReference type="Google" id="ProtNLM"/>
    </source>
</evidence>
<keyword evidence="2" id="KW-0812">Transmembrane</keyword>
<evidence type="ECO:0000313" key="3">
    <source>
        <dbReference type="EMBL" id="TNY19731.1"/>
    </source>
</evidence>
<dbReference type="OrthoDB" id="2552042at2759"/>
<protein>
    <recommendedName>
        <fullName evidence="5">Tetraspanin family-domain-containing protein</fullName>
    </recommendedName>
</protein>
<keyword evidence="2" id="KW-1133">Transmembrane helix</keyword>
<evidence type="ECO:0000256" key="2">
    <source>
        <dbReference type="SAM" id="Phobius"/>
    </source>
</evidence>
<dbReference type="EMBL" id="SOZI01000086">
    <property type="protein sequence ID" value="TNY19731.1"/>
    <property type="molecule type" value="Genomic_DNA"/>
</dbReference>